<dbReference type="GeneTree" id="ENSGT00950000183016"/>
<evidence type="ECO:0000313" key="3">
    <source>
        <dbReference type="Proteomes" id="UP000002281"/>
    </source>
</evidence>
<dbReference type="Proteomes" id="UP000002281">
    <property type="component" value="Chromosome 18"/>
</dbReference>
<dbReference type="AlphaFoldDB" id="A0A9L0RPK1"/>
<feature type="compositionally biased region" description="Polar residues" evidence="1">
    <location>
        <begin position="56"/>
        <end position="74"/>
    </location>
</feature>
<name>A0A9L0RPK1_HORSE</name>
<reference evidence="2 3" key="1">
    <citation type="journal article" date="2009" name="Science">
        <title>Genome sequence, comparative analysis, and population genetics of the domestic horse.</title>
        <authorList>
            <consortium name="Broad Institute Genome Sequencing Platform"/>
            <consortium name="Broad Institute Whole Genome Assembly Team"/>
            <person name="Wade C.M."/>
            <person name="Giulotto E."/>
            <person name="Sigurdsson S."/>
            <person name="Zoli M."/>
            <person name="Gnerre S."/>
            <person name="Imsland F."/>
            <person name="Lear T.L."/>
            <person name="Adelson D.L."/>
            <person name="Bailey E."/>
            <person name="Bellone R.R."/>
            <person name="Bloecker H."/>
            <person name="Distl O."/>
            <person name="Edgar R.C."/>
            <person name="Garber M."/>
            <person name="Leeb T."/>
            <person name="Mauceli E."/>
            <person name="MacLeod J.N."/>
            <person name="Penedo M.C.T."/>
            <person name="Raison J.M."/>
            <person name="Sharpe T."/>
            <person name="Vogel J."/>
            <person name="Andersson L."/>
            <person name="Antczak D.F."/>
            <person name="Biagi T."/>
            <person name="Binns M.M."/>
            <person name="Chowdhary B.P."/>
            <person name="Coleman S.J."/>
            <person name="Della Valle G."/>
            <person name="Fryc S."/>
            <person name="Guerin G."/>
            <person name="Hasegawa T."/>
            <person name="Hill E.W."/>
            <person name="Jurka J."/>
            <person name="Kiialainen A."/>
            <person name="Lindgren G."/>
            <person name="Liu J."/>
            <person name="Magnani E."/>
            <person name="Mickelson J.R."/>
            <person name="Murray J."/>
            <person name="Nergadze S.G."/>
            <person name="Onofrio R."/>
            <person name="Pedroni S."/>
            <person name="Piras M.F."/>
            <person name="Raudsepp T."/>
            <person name="Rocchi M."/>
            <person name="Roeed K.H."/>
            <person name="Ryder O.A."/>
            <person name="Searle S."/>
            <person name="Skow L."/>
            <person name="Swinburne J.E."/>
            <person name="Syvaenen A.C."/>
            <person name="Tozaki T."/>
            <person name="Valberg S.J."/>
            <person name="Vaudin M."/>
            <person name="White J.R."/>
            <person name="Zody M.C."/>
            <person name="Lander E.S."/>
            <person name="Lindblad-Toh K."/>
        </authorList>
    </citation>
    <scope>NUCLEOTIDE SEQUENCE [LARGE SCALE GENOMIC DNA]</scope>
    <source>
        <strain evidence="2 3">Thoroughbred</strain>
    </source>
</reference>
<reference evidence="2" key="3">
    <citation type="submission" date="2025-09" db="UniProtKB">
        <authorList>
            <consortium name="Ensembl"/>
        </authorList>
    </citation>
    <scope>IDENTIFICATION</scope>
    <source>
        <strain evidence="2">Thoroughbred</strain>
    </source>
</reference>
<accession>A0A9L0RPK1</accession>
<sequence length="136" mass="16215">RFQSKTDKERQRGTVYNDKRDSPPRRHNTYKYIRTQHRSTKICKATLNRTKRRHQQQYNNSRGPQHTINTNGQNIRQKINKEIIEVNEKLDQMDLIDIYRTLHPKTAGYTFFSSAHGTFSRIDHILGTKANINKYK</sequence>
<evidence type="ECO:0000256" key="1">
    <source>
        <dbReference type="SAM" id="MobiDB-lite"/>
    </source>
</evidence>
<dbReference type="InterPro" id="IPR036691">
    <property type="entry name" value="Endo/exonu/phosph_ase_sf"/>
</dbReference>
<feature type="region of interest" description="Disordered" evidence="1">
    <location>
        <begin position="1"/>
        <end position="28"/>
    </location>
</feature>
<keyword evidence="3" id="KW-1185">Reference proteome</keyword>
<dbReference type="SUPFAM" id="SSF56219">
    <property type="entry name" value="DNase I-like"/>
    <property type="match status" value="1"/>
</dbReference>
<evidence type="ECO:0000313" key="2">
    <source>
        <dbReference type="Ensembl" id="ENSECAP00000065804.1"/>
    </source>
</evidence>
<organism evidence="2 3">
    <name type="scientific">Equus caballus</name>
    <name type="common">Horse</name>
    <dbReference type="NCBI Taxonomy" id="9796"/>
    <lineage>
        <taxon>Eukaryota</taxon>
        <taxon>Metazoa</taxon>
        <taxon>Chordata</taxon>
        <taxon>Craniata</taxon>
        <taxon>Vertebrata</taxon>
        <taxon>Euteleostomi</taxon>
        <taxon>Mammalia</taxon>
        <taxon>Eutheria</taxon>
        <taxon>Laurasiatheria</taxon>
        <taxon>Perissodactyla</taxon>
        <taxon>Equidae</taxon>
        <taxon>Equus</taxon>
    </lineage>
</organism>
<dbReference type="Gene3D" id="3.60.10.10">
    <property type="entry name" value="Endonuclease/exonuclease/phosphatase"/>
    <property type="match status" value="1"/>
</dbReference>
<protein>
    <submittedName>
        <fullName evidence="2">Uncharacterized protein</fullName>
    </submittedName>
</protein>
<feature type="region of interest" description="Disordered" evidence="1">
    <location>
        <begin position="49"/>
        <end position="74"/>
    </location>
</feature>
<feature type="compositionally biased region" description="Basic and acidic residues" evidence="1">
    <location>
        <begin position="1"/>
        <end position="24"/>
    </location>
</feature>
<reference evidence="2" key="2">
    <citation type="submission" date="2025-08" db="UniProtKB">
        <authorList>
            <consortium name="Ensembl"/>
        </authorList>
    </citation>
    <scope>IDENTIFICATION</scope>
    <source>
        <strain evidence="2">Thoroughbred</strain>
    </source>
</reference>
<proteinExistence type="predicted"/>
<dbReference type="Ensembl" id="ENSECAT00000091069.1">
    <property type="protein sequence ID" value="ENSECAP00000065804.1"/>
    <property type="gene ID" value="ENSECAG00000044663.1"/>
</dbReference>